<evidence type="ECO:0000313" key="1">
    <source>
        <dbReference type="EMBL" id="MMS79630.1"/>
    </source>
</evidence>
<dbReference type="Proteomes" id="UP000839526">
    <property type="component" value="Unassembled WGS sequence"/>
</dbReference>
<proteinExistence type="predicted"/>
<sequence length="69" mass="8096">MTIAERLRQEGYPEEYLVTYIQAYILGYMEGSLKAQRTIARRLWDMGMTQEQIKQATGISEDELKKITH</sequence>
<dbReference type="EMBL" id="RWAH01000043">
    <property type="protein sequence ID" value="MMS79630.1"/>
    <property type="molecule type" value="Genomic_DNA"/>
</dbReference>
<organism evidence="1">
    <name type="scientific">Salmonella enterica</name>
    <name type="common">Salmonella choleraesuis</name>
    <dbReference type="NCBI Taxonomy" id="28901"/>
    <lineage>
        <taxon>Bacteria</taxon>
        <taxon>Pseudomonadati</taxon>
        <taxon>Pseudomonadota</taxon>
        <taxon>Gammaproteobacteria</taxon>
        <taxon>Enterobacterales</taxon>
        <taxon>Enterobacteriaceae</taxon>
        <taxon>Salmonella</taxon>
    </lineage>
</organism>
<comment type="caution">
    <text evidence="1">The sequence shown here is derived from an EMBL/GenBank/DDBJ whole genome shotgun (WGS) entry which is preliminary data.</text>
</comment>
<reference evidence="1" key="1">
    <citation type="submission" date="2018-10" db="EMBL/GenBank/DDBJ databases">
        <authorList>
            <consortium name="PulseNet: The National Subtyping Network for Foodborne Disease Surveillance"/>
            <person name="Tarr C.L."/>
            <person name="Trees E."/>
            <person name="Katz L.S."/>
            <person name="Carleton-Romer H.A."/>
            <person name="Stroika S."/>
            <person name="Kucerova Z."/>
            <person name="Roache K.F."/>
            <person name="Sabol A.L."/>
            <person name="Besser J."/>
            <person name="Gerner-Smidt P."/>
        </authorList>
    </citation>
    <scope>NUCLEOTIDE SEQUENCE [LARGE SCALE GENOMIC DNA]</scope>
    <source>
        <strain evidence="1">PNUSAS052121</strain>
    </source>
</reference>
<accession>A0A403T774</accession>
<name>A0A403T774_SALER</name>
<dbReference type="AlphaFoldDB" id="A0A403T774"/>
<gene>
    <name evidence="1" type="ORF">D9O31_24840</name>
</gene>
<protein>
    <submittedName>
        <fullName evidence="1">Uncharacterized protein</fullName>
    </submittedName>
</protein>